<dbReference type="InParanoid" id="E4XL78"/>
<evidence type="ECO:0000259" key="3">
    <source>
        <dbReference type="PROSITE" id="PS01180"/>
    </source>
</evidence>
<dbReference type="Proteomes" id="UP000001307">
    <property type="component" value="Unassembled WGS sequence"/>
</dbReference>
<sequence length="194" mass="21060">MEFTTVQKLLFFCSYILFFTVPFVLGATGYLPKSVGHSSAGTRIAEYSMATSFVDGGALDSLKLGICDGNFKYTISSSGIIESENYPAPYSRKSSCTNQFDSTADGITFEFQSFFTEKQSDFIVFRDSEGNDFGGKTCSGDLKGTRVSVDSSRLPVSIHFKSDDKKQESGFSIAISAGYDPENDLKNGPCASKT</sequence>
<dbReference type="Gene3D" id="2.60.120.290">
    <property type="entry name" value="Spermadhesin, CUB domain"/>
    <property type="match status" value="1"/>
</dbReference>
<dbReference type="GO" id="GO:0005615">
    <property type="term" value="C:extracellular space"/>
    <property type="evidence" value="ECO:0007669"/>
    <property type="project" value="TreeGrafter"/>
</dbReference>
<name>E4XL78_OIKDI</name>
<keyword evidence="5" id="KW-1185">Reference proteome</keyword>
<dbReference type="InterPro" id="IPR000859">
    <property type="entry name" value="CUB_dom"/>
</dbReference>
<keyword evidence="1" id="KW-1015">Disulfide bond</keyword>
<dbReference type="SMART" id="SM00042">
    <property type="entry name" value="CUB"/>
    <property type="match status" value="1"/>
</dbReference>
<evidence type="ECO:0000313" key="4">
    <source>
        <dbReference type="EMBL" id="CBY10839.1"/>
    </source>
</evidence>
<evidence type="ECO:0000256" key="1">
    <source>
        <dbReference type="ARBA" id="ARBA00023157"/>
    </source>
</evidence>
<gene>
    <name evidence="4" type="ORF">GSOID_T00014450001</name>
</gene>
<dbReference type="AlphaFoldDB" id="E4XL78"/>
<dbReference type="PROSITE" id="PS01180">
    <property type="entry name" value="CUB"/>
    <property type="match status" value="1"/>
</dbReference>
<dbReference type="InterPro" id="IPR035914">
    <property type="entry name" value="Sperma_CUB_dom_sf"/>
</dbReference>
<accession>E4XL78</accession>
<dbReference type="EMBL" id="FN653068">
    <property type="protein sequence ID" value="CBY10839.1"/>
    <property type="molecule type" value="Genomic_DNA"/>
</dbReference>
<organism evidence="4">
    <name type="scientific">Oikopleura dioica</name>
    <name type="common">Tunicate</name>
    <dbReference type="NCBI Taxonomy" id="34765"/>
    <lineage>
        <taxon>Eukaryota</taxon>
        <taxon>Metazoa</taxon>
        <taxon>Chordata</taxon>
        <taxon>Tunicata</taxon>
        <taxon>Appendicularia</taxon>
        <taxon>Copelata</taxon>
        <taxon>Oikopleuridae</taxon>
        <taxon>Oikopleura</taxon>
    </lineage>
</organism>
<dbReference type="GO" id="GO:0004252">
    <property type="term" value="F:serine-type endopeptidase activity"/>
    <property type="evidence" value="ECO:0007669"/>
    <property type="project" value="TreeGrafter"/>
</dbReference>
<dbReference type="PANTHER" id="PTHR24255:SF31">
    <property type="entry name" value="CUBILIN-LIKE PROTEIN"/>
    <property type="match status" value="1"/>
</dbReference>
<evidence type="ECO:0000256" key="2">
    <source>
        <dbReference type="PROSITE-ProRule" id="PRU00059"/>
    </source>
</evidence>
<evidence type="ECO:0000313" key="5">
    <source>
        <dbReference type="Proteomes" id="UP000001307"/>
    </source>
</evidence>
<comment type="caution">
    <text evidence="2">Lacks conserved residue(s) required for the propagation of feature annotation.</text>
</comment>
<proteinExistence type="predicted"/>
<dbReference type="Pfam" id="PF00431">
    <property type="entry name" value="CUB"/>
    <property type="match status" value="1"/>
</dbReference>
<protein>
    <recommendedName>
        <fullName evidence="3">CUB domain-containing protein</fullName>
    </recommendedName>
</protein>
<feature type="domain" description="CUB" evidence="3">
    <location>
        <begin position="67"/>
        <end position="178"/>
    </location>
</feature>
<dbReference type="PANTHER" id="PTHR24255">
    <property type="entry name" value="COMPLEMENT COMPONENT 1, S SUBCOMPONENT-RELATED"/>
    <property type="match status" value="1"/>
</dbReference>
<dbReference type="SUPFAM" id="SSF49854">
    <property type="entry name" value="Spermadhesin, CUB domain"/>
    <property type="match status" value="1"/>
</dbReference>
<dbReference type="CDD" id="cd00041">
    <property type="entry name" value="CUB"/>
    <property type="match status" value="1"/>
</dbReference>
<reference evidence="4" key="1">
    <citation type="journal article" date="2010" name="Science">
        <title>Plasticity of animal genome architecture unmasked by rapid evolution of a pelagic tunicate.</title>
        <authorList>
            <person name="Denoeud F."/>
            <person name="Henriet S."/>
            <person name="Mungpakdee S."/>
            <person name="Aury J.M."/>
            <person name="Da Silva C."/>
            <person name="Brinkmann H."/>
            <person name="Mikhaleva J."/>
            <person name="Olsen L.C."/>
            <person name="Jubin C."/>
            <person name="Canestro C."/>
            <person name="Bouquet J.M."/>
            <person name="Danks G."/>
            <person name="Poulain J."/>
            <person name="Campsteijn C."/>
            <person name="Adamski M."/>
            <person name="Cross I."/>
            <person name="Yadetie F."/>
            <person name="Muffato M."/>
            <person name="Louis A."/>
            <person name="Butcher S."/>
            <person name="Tsagkogeorga G."/>
            <person name="Konrad A."/>
            <person name="Singh S."/>
            <person name="Jensen M.F."/>
            <person name="Cong E.H."/>
            <person name="Eikeseth-Otteraa H."/>
            <person name="Noel B."/>
            <person name="Anthouard V."/>
            <person name="Porcel B.M."/>
            <person name="Kachouri-Lafond R."/>
            <person name="Nishino A."/>
            <person name="Ugolini M."/>
            <person name="Chourrout P."/>
            <person name="Nishida H."/>
            <person name="Aasland R."/>
            <person name="Huzurbazar S."/>
            <person name="Westhof E."/>
            <person name="Delsuc F."/>
            <person name="Lehrach H."/>
            <person name="Reinhardt R."/>
            <person name="Weissenbach J."/>
            <person name="Roy S.W."/>
            <person name="Artiguenave F."/>
            <person name="Postlethwait J.H."/>
            <person name="Manak J.R."/>
            <person name="Thompson E.M."/>
            <person name="Jaillon O."/>
            <person name="Du Pasquier L."/>
            <person name="Boudinot P."/>
            <person name="Liberles D.A."/>
            <person name="Volff J.N."/>
            <person name="Philippe H."/>
            <person name="Lenhard B."/>
            <person name="Roest Crollius H."/>
            <person name="Wincker P."/>
            <person name="Chourrout D."/>
        </authorList>
    </citation>
    <scope>NUCLEOTIDE SEQUENCE [LARGE SCALE GENOMIC DNA]</scope>
</reference>